<keyword evidence="1" id="KW-0472">Membrane</keyword>
<dbReference type="AlphaFoldDB" id="A0A4R6FBU3"/>
<comment type="caution">
    <text evidence="2">The sequence shown here is derived from an EMBL/GenBank/DDBJ whole genome shotgun (WGS) entry which is preliminary data.</text>
</comment>
<dbReference type="Proteomes" id="UP000295493">
    <property type="component" value="Unassembled WGS sequence"/>
</dbReference>
<organism evidence="2 4">
    <name type="scientific">Stakelama pacifica</name>
    <dbReference type="NCBI Taxonomy" id="517720"/>
    <lineage>
        <taxon>Bacteria</taxon>
        <taxon>Pseudomonadati</taxon>
        <taxon>Pseudomonadota</taxon>
        <taxon>Alphaproteobacteria</taxon>
        <taxon>Sphingomonadales</taxon>
        <taxon>Sphingomonadaceae</taxon>
        <taxon>Stakelama</taxon>
    </lineage>
</organism>
<feature type="non-terminal residue" evidence="2">
    <location>
        <position position="1"/>
    </location>
</feature>
<keyword evidence="1" id="KW-0812">Transmembrane</keyword>
<evidence type="ECO:0000313" key="2">
    <source>
        <dbReference type="EMBL" id="TDN77704.1"/>
    </source>
</evidence>
<evidence type="ECO:0000256" key="1">
    <source>
        <dbReference type="SAM" id="Phobius"/>
    </source>
</evidence>
<keyword evidence="1" id="KW-1133">Transmembrane helix</keyword>
<dbReference type="EMBL" id="SNWD01000024">
    <property type="protein sequence ID" value="TDN77821.1"/>
    <property type="molecule type" value="Genomic_DNA"/>
</dbReference>
<evidence type="ECO:0000313" key="3">
    <source>
        <dbReference type="EMBL" id="TDN77821.1"/>
    </source>
</evidence>
<sequence length="26" mass="3033">TRYDRCAHTFMSAICIAATVIFWLNQ</sequence>
<keyword evidence="4" id="KW-1185">Reference proteome</keyword>
<name>A0A4R6FBU3_9SPHN</name>
<proteinExistence type="predicted"/>
<evidence type="ECO:0000313" key="4">
    <source>
        <dbReference type="Proteomes" id="UP000295493"/>
    </source>
</evidence>
<accession>A0A4R6FBU3</accession>
<protein>
    <recommendedName>
        <fullName evidence="5">DDE family transposase</fullName>
    </recommendedName>
</protein>
<feature type="transmembrane region" description="Helical" evidence="1">
    <location>
        <begin position="7"/>
        <end position="24"/>
    </location>
</feature>
<dbReference type="EMBL" id="SNWD01000028">
    <property type="protein sequence ID" value="TDN77704.1"/>
    <property type="molecule type" value="Genomic_DNA"/>
</dbReference>
<reference evidence="2 4" key="1">
    <citation type="submission" date="2019-03" db="EMBL/GenBank/DDBJ databases">
        <title>Genomic Encyclopedia of Type Strains, Phase IV (KMG-IV): sequencing the most valuable type-strain genomes for metagenomic binning, comparative biology and taxonomic classification.</title>
        <authorList>
            <person name="Goeker M."/>
        </authorList>
    </citation>
    <scope>NUCLEOTIDE SEQUENCE [LARGE SCALE GENOMIC DNA]</scope>
    <source>
        <strain evidence="2 4">DSM 25059</strain>
    </source>
</reference>
<gene>
    <name evidence="3" type="ORF">EV664_12435</name>
    <name evidence="2" type="ORF">EV664_1281</name>
</gene>
<evidence type="ECO:0008006" key="5">
    <source>
        <dbReference type="Google" id="ProtNLM"/>
    </source>
</evidence>